<dbReference type="EC" id="2.5.1.18" evidence="1"/>
<organism evidence="8 9">
    <name type="scientific">Cladophialophora chaetospira</name>
    <dbReference type="NCBI Taxonomy" id="386627"/>
    <lineage>
        <taxon>Eukaryota</taxon>
        <taxon>Fungi</taxon>
        <taxon>Dikarya</taxon>
        <taxon>Ascomycota</taxon>
        <taxon>Pezizomycotina</taxon>
        <taxon>Eurotiomycetes</taxon>
        <taxon>Chaetothyriomycetidae</taxon>
        <taxon>Chaetothyriales</taxon>
        <taxon>Herpotrichiellaceae</taxon>
        <taxon>Cladophialophora</taxon>
    </lineage>
</organism>
<feature type="domain" description="GST C-terminal" evidence="7">
    <location>
        <begin position="92"/>
        <end position="231"/>
    </location>
</feature>
<dbReference type="SUPFAM" id="SSF47616">
    <property type="entry name" value="GST C-terminal domain-like"/>
    <property type="match status" value="1"/>
</dbReference>
<comment type="catalytic activity">
    <reaction evidence="3">
        <text>RX + glutathione = an S-substituted glutathione + a halide anion + H(+)</text>
        <dbReference type="Rhea" id="RHEA:16437"/>
        <dbReference type="ChEBI" id="CHEBI:15378"/>
        <dbReference type="ChEBI" id="CHEBI:16042"/>
        <dbReference type="ChEBI" id="CHEBI:17792"/>
        <dbReference type="ChEBI" id="CHEBI:57925"/>
        <dbReference type="ChEBI" id="CHEBI:90779"/>
        <dbReference type="EC" id="2.5.1.18"/>
    </reaction>
</comment>
<feature type="signal peptide" evidence="5">
    <location>
        <begin position="1"/>
        <end position="22"/>
    </location>
</feature>
<evidence type="ECO:0000259" key="6">
    <source>
        <dbReference type="PROSITE" id="PS50404"/>
    </source>
</evidence>
<evidence type="ECO:0000256" key="3">
    <source>
        <dbReference type="ARBA" id="ARBA00047960"/>
    </source>
</evidence>
<evidence type="ECO:0000259" key="7">
    <source>
        <dbReference type="PROSITE" id="PS50405"/>
    </source>
</evidence>
<sequence>MTLKLWTAALSWNCLRVELVLAEKGVVDVERVEVDLVRRTFKTPDFLEKSIYGKVPLFEVDDVLIFESRAICRYLCLKYPDVGSHLIPELRNPEERGVWEMRLLLEATEFDVNISPVFAETIIKPALQQTPDEVILARHQPRLETCLDVLNKTLSEIPFLGGQEFSLVDVFYMPGIYCATKCIDVFGNRHALKKWWDGVSERKAWAVGVVSLDDFWVRVSPGWKSSPPVALGEEEEGNRAHL</sequence>
<dbReference type="InterPro" id="IPR010987">
    <property type="entry name" value="Glutathione-S-Trfase_C-like"/>
</dbReference>
<proteinExistence type="inferred from homology"/>
<dbReference type="SFLD" id="SFLDS00019">
    <property type="entry name" value="Glutathione_Transferase_(cytos"/>
    <property type="match status" value="1"/>
</dbReference>
<dbReference type="Gene3D" id="3.40.30.10">
    <property type="entry name" value="Glutaredoxin"/>
    <property type="match status" value="1"/>
</dbReference>
<dbReference type="GO" id="GO:0005737">
    <property type="term" value="C:cytoplasm"/>
    <property type="evidence" value="ECO:0007669"/>
    <property type="project" value="TreeGrafter"/>
</dbReference>
<dbReference type="InterPro" id="IPR004046">
    <property type="entry name" value="GST_C"/>
</dbReference>
<protein>
    <recommendedName>
        <fullName evidence="1">glutathione transferase</fullName>
        <ecNumber evidence="1">2.5.1.18</ecNumber>
    </recommendedName>
</protein>
<keyword evidence="2" id="KW-0808">Transferase</keyword>
<dbReference type="PANTHER" id="PTHR43900:SF3">
    <property type="entry name" value="GLUTATHIONE S-TRANSFERASE RHO"/>
    <property type="match status" value="1"/>
</dbReference>
<dbReference type="EMBL" id="JAPDRK010000012">
    <property type="protein sequence ID" value="KAJ9607411.1"/>
    <property type="molecule type" value="Genomic_DNA"/>
</dbReference>
<dbReference type="AlphaFoldDB" id="A0AA38X602"/>
<evidence type="ECO:0000313" key="9">
    <source>
        <dbReference type="Proteomes" id="UP001172673"/>
    </source>
</evidence>
<dbReference type="GO" id="GO:0043295">
    <property type="term" value="F:glutathione binding"/>
    <property type="evidence" value="ECO:0007669"/>
    <property type="project" value="TreeGrafter"/>
</dbReference>
<dbReference type="Gene3D" id="1.20.1050.10">
    <property type="match status" value="1"/>
</dbReference>
<dbReference type="PANTHER" id="PTHR43900">
    <property type="entry name" value="GLUTATHIONE S-TRANSFERASE RHO"/>
    <property type="match status" value="1"/>
</dbReference>
<comment type="similarity">
    <text evidence="4">Belongs to the GST superfamily.</text>
</comment>
<dbReference type="GO" id="GO:0006749">
    <property type="term" value="P:glutathione metabolic process"/>
    <property type="evidence" value="ECO:0007669"/>
    <property type="project" value="TreeGrafter"/>
</dbReference>
<evidence type="ECO:0000313" key="8">
    <source>
        <dbReference type="EMBL" id="KAJ9607411.1"/>
    </source>
</evidence>
<dbReference type="InterPro" id="IPR036249">
    <property type="entry name" value="Thioredoxin-like_sf"/>
</dbReference>
<dbReference type="GO" id="GO:0004364">
    <property type="term" value="F:glutathione transferase activity"/>
    <property type="evidence" value="ECO:0007669"/>
    <property type="project" value="UniProtKB-EC"/>
</dbReference>
<keyword evidence="5" id="KW-0732">Signal</keyword>
<feature type="domain" description="GST N-terminal" evidence="6">
    <location>
        <begin position="1"/>
        <end position="83"/>
    </location>
</feature>
<keyword evidence="9" id="KW-1185">Reference proteome</keyword>
<dbReference type="InterPro" id="IPR036282">
    <property type="entry name" value="Glutathione-S-Trfase_C_sf"/>
</dbReference>
<dbReference type="Proteomes" id="UP001172673">
    <property type="component" value="Unassembled WGS sequence"/>
</dbReference>
<evidence type="ECO:0000256" key="2">
    <source>
        <dbReference type="ARBA" id="ARBA00022679"/>
    </source>
</evidence>
<accession>A0AA38X602</accession>
<dbReference type="SFLD" id="SFLDG00358">
    <property type="entry name" value="Main_(cytGST)"/>
    <property type="match status" value="1"/>
</dbReference>
<feature type="chain" id="PRO_5041208551" description="glutathione transferase" evidence="5">
    <location>
        <begin position="23"/>
        <end position="242"/>
    </location>
</feature>
<gene>
    <name evidence="8" type="ORF">H2200_008484</name>
</gene>
<dbReference type="PROSITE" id="PS50405">
    <property type="entry name" value="GST_CTER"/>
    <property type="match status" value="1"/>
</dbReference>
<dbReference type="SUPFAM" id="SSF52833">
    <property type="entry name" value="Thioredoxin-like"/>
    <property type="match status" value="1"/>
</dbReference>
<dbReference type="Pfam" id="PF00043">
    <property type="entry name" value="GST_C"/>
    <property type="match status" value="1"/>
</dbReference>
<evidence type="ECO:0000256" key="4">
    <source>
        <dbReference type="RuleBase" id="RU003494"/>
    </source>
</evidence>
<reference evidence="8" key="1">
    <citation type="submission" date="2022-10" db="EMBL/GenBank/DDBJ databases">
        <title>Culturing micro-colonial fungi from biological soil crusts in the Mojave desert and describing Neophaeococcomyces mojavensis, and introducing the new genera and species Taxawa tesnikishii.</title>
        <authorList>
            <person name="Kurbessoian T."/>
            <person name="Stajich J.E."/>
        </authorList>
    </citation>
    <scope>NUCLEOTIDE SEQUENCE</scope>
    <source>
        <strain evidence="8">TK_41</strain>
    </source>
</reference>
<evidence type="ECO:0000256" key="1">
    <source>
        <dbReference type="ARBA" id="ARBA00012452"/>
    </source>
</evidence>
<name>A0AA38X602_9EURO</name>
<comment type="caution">
    <text evidence="8">The sequence shown here is derived from an EMBL/GenBank/DDBJ whole genome shotgun (WGS) entry which is preliminary data.</text>
</comment>
<dbReference type="PROSITE" id="PS50404">
    <property type="entry name" value="GST_NTER"/>
    <property type="match status" value="1"/>
</dbReference>
<dbReference type="InterPro" id="IPR004045">
    <property type="entry name" value="Glutathione_S-Trfase_N"/>
</dbReference>
<dbReference type="Pfam" id="PF02798">
    <property type="entry name" value="GST_N"/>
    <property type="match status" value="1"/>
</dbReference>
<dbReference type="InterPro" id="IPR040079">
    <property type="entry name" value="Glutathione_S-Trfase"/>
</dbReference>
<evidence type="ECO:0000256" key="5">
    <source>
        <dbReference type="SAM" id="SignalP"/>
    </source>
</evidence>